<dbReference type="GO" id="GO:0006950">
    <property type="term" value="P:response to stress"/>
    <property type="evidence" value="ECO:0007669"/>
    <property type="project" value="TreeGrafter"/>
</dbReference>
<dbReference type="PANTHER" id="PTHR33164:SF64">
    <property type="entry name" value="TRANSCRIPTIONAL REGULATOR SLYA"/>
    <property type="match status" value="1"/>
</dbReference>
<keyword evidence="2" id="KW-0238">DNA-binding</keyword>
<name>A0A1Y0ELH7_9BURK</name>
<proteinExistence type="predicted"/>
<accession>A0A1Y0ELH7</accession>
<evidence type="ECO:0000256" key="3">
    <source>
        <dbReference type="ARBA" id="ARBA00023163"/>
    </source>
</evidence>
<dbReference type="Pfam" id="PF01047">
    <property type="entry name" value="MarR"/>
    <property type="match status" value="1"/>
</dbReference>
<dbReference type="PANTHER" id="PTHR33164">
    <property type="entry name" value="TRANSCRIPTIONAL REGULATOR, MARR FAMILY"/>
    <property type="match status" value="1"/>
</dbReference>
<dbReference type="RefSeq" id="WP_087278169.1">
    <property type="nucleotide sequence ID" value="NZ_CP021455.1"/>
</dbReference>
<dbReference type="GO" id="GO:0003677">
    <property type="term" value="F:DNA binding"/>
    <property type="evidence" value="ECO:0007669"/>
    <property type="project" value="UniProtKB-KW"/>
</dbReference>
<dbReference type="EMBL" id="CP021455">
    <property type="protein sequence ID" value="ARU04162.1"/>
    <property type="molecule type" value="Genomic_DNA"/>
</dbReference>
<dbReference type="Gene3D" id="1.10.10.10">
    <property type="entry name" value="Winged helix-like DNA-binding domain superfamily/Winged helix DNA-binding domain"/>
    <property type="match status" value="1"/>
</dbReference>
<gene>
    <name evidence="6" type="ORF">CCO03_05255</name>
</gene>
<dbReference type="InterPro" id="IPR036390">
    <property type="entry name" value="WH_DNA-bd_sf"/>
</dbReference>
<dbReference type="AlphaFoldDB" id="A0A1Y0ELH7"/>
<evidence type="ECO:0000313" key="6">
    <source>
        <dbReference type="EMBL" id="ARU04162.1"/>
    </source>
</evidence>
<organism evidence="6 7">
    <name type="scientific">Comamonas serinivorans</name>
    <dbReference type="NCBI Taxonomy" id="1082851"/>
    <lineage>
        <taxon>Bacteria</taxon>
        <taxon>Pseudomonadati</taxon>
        <taxon>Pseudomonadota</taxon>
        <taxon>Betaproteobacteria</taxon>
        <taxon>Burkholderiales</taxon>
        <taxon>Comamonadaceae</taxon>
        <taxon>Comamonas</taxon>
    </lineage>
</organism>
<dbReference type="PROSITE" id="PS01117">
    <property type="entry name" value="HTH_MARR_1"/>
    <property type="match status" value="1"/>
</dbReference>
<dbReference type="KEGG" id="cser:CCO03_05255"/>
<protein>
    <recommendedName>
        <fullName evidence="5">HTH marR-type domain-containing protein</fullName>
    </recommendedName>
</protein>
<dbReference type="InterPro" id="IPR000835">
    <property type="entry name" value="HTH_MarR-typ"/>
</dbReference>
<sequence length="198" mass="21920">MPTPTCPDAPPEFYRSGQYGPQDSWAYVMRQLMSGATRLIGEALAPWDLPSVQWMPLMRLAMGQRCTVVALARDLGVDAATMTRSTDKLVARGWVERQRSCTDRRLVELHITPQGQQVAQQLKPVLTQALNAHLTGFSEAEWLQLMGFLHRMQANAQRLAPITPPCLAPDTQALDEATNSSSIPLKPISKKRQSPDTG</sequence>
<evidence type="ECO:0000256" key="2">
    <source>
        <dbReference type="ARBA" id="ARBA00023125"/>
    </source>
</evidence>
<keyword evidence="3" id="KW-0804">Transcription</keyword>
<dbReference type="GO" id="GO:0003700">
    <property type="term" value="F:DNA-binding transcription factor activity"/>
    <property type="evidence" value="ECO:0007669"/>
    <property type="project" value="InterPro"/>
</dbReference>
<dbReference type="SMART" id="SM00347">
    <property type="entry name" value="HTH_MARR"/>
    <property type="match status" value="1"/>
</dbReference>
<evidence type="ECO:0000259" key="5">
    <source>
        <dbReference type="PROSITE" id="PS50995"/>
    </source>
</evidence>
<dbReference type="InterPro" id="IPR023187">
    <property type="entry name" value="Tscrpt_reg_MarR-type_CS"/>
</dbReference>
<dbReference type="OrthoDB" id="6195716at2"/>
<dbReference type="SUPFAM" id="SSF46785">
    <property type="entry name" value="Winged helix' DNA-binding domain"/>
    <property type="match status" value="1"/>
</dbReference>
<keyword evidence="1" id="KW-0805">Transcription regulation</keyword>
<evidence type="ECO:0000256" key="4">
    <source>
        <dbReference type="SAM" id="MobiDB-lite"/>
    </source>
</evidence>
<dbReference type="InterPro" id="IPR039422">
    <property type="entry name" value="MarR/SlyA-like"/>
</dbReference>
<dbReference type="PRINTS" id="PR00598">
    <property type="entry name" value="HTHMARR"/>
</dbReference>
<dbReference type="PROSITE" id="PS50995">
    <property type="entry name" value="HTH_MARR_2"/>
    <property type="match status" value="1"/>
</dbReference>
<dbReference type="InterPro" id="IPR036388">
    <property type="entry name" value="WH-like_DNA-bd_sf"/>
</dbReference>
<dbReference type="Proteomes" id="UP000196138">
    <property type="component" value="Chromosome"/>
</dbReference>
<evidence type="ECO:0000256" key="1">
    <source>
        <dbReference type="ARBA" id="ARBA00023015"/>
    </source>
</evidence>
<keyword evidence="7" id="KW-1185">Reference proteome</keyword>
<reference evidence="6 7" key="1">
    <citation type="submission" date="2017-05" db="EMBL/GenBank/DDBJ databases">
        <authorList>
            <person name="Song R."/>
            <person name="Chenine A.L."/>
            <person name="Ruprecht R.M."/>
        </authorList>
    </citation>
    <scope>NUCLEOTIDE SEQUENCE [LARGE SCALE GENOMIC DNA]</scope>
    <source>
        <strain evidence="6 7">DSM 26136</strain>
    </source>
</reference>
<feature type="domain" description="HTH marR-type" evidence="5">
    <location>
        <begin position="22"/>
        <end position="154"/>
    </location>
</feature>
<evidence type="ECO:0000313" key="7">
    <source>
        <dbReference type="Proteomes" id="UP000196138"/>
    </source>
</evidence>
<feature type="region of interest" description="Disordered" evidence="4">
    <location>
        <begin position="170"/>
        <end position="198"/>
    </location>
</feature>